<comment type="similarity">
    <text evidence="1">Belongs to the glycosyltransferase 2 family.</text>
</comment>
<dbReference type="GO" id="GO:0019187">
    <property type="term" value="F:beta-1,4-mannosyltransferase activity"/>
    <property type="evidence" value="ECO:0007669"/>
    <property type="project" value="InterPro"/>
</dbReference>
<evidence type="ECO:0000256" key="3">
    <source>
        <dbReference type="ARBA" id="ARBA00022679"/>
    </source>
</evidence>
<dbReference type="AlphaFoldDB" id="A0A7R9MKL3"/>
<keyword evidence="4" id="KW-0472">Membrane</keyword>
<feature type="transmembrane region" description="Helical" evidence="4">
    <location>
        <begin position="55"/>
        <end position="81"/>
    </location>
</feature>
<dbReference type="EMBL" id="OC940603">
    <property type="protein sequence ID" value="CAD7661980.1"/>
    <property type="molecule type" value="Genomic_DNA"/>
</dbReference>
<evidence type="ECO:0000259" key="5">
    <source>
        <dbReference type="Pfam" id="PF13632"/>
    </source>
</evidence>
<dbReference type="InterPro" id="IPR027389">
    <property type="entry name" value="B_mannosylTrfase_Bre-3/Egh"/>
</dbReference>
<keyword evidence="2" id="KW-0328">Glycosyltransferase</keyword>
<protein>
    <recommendedName>
        <fullName evidence="5">Glycosyltransferase 2-like domain-containing protein</fullName>
    </recommendedName>
</protein>
<keyword evidence="4" id="KW-1133">Transmembrane helix</keyword>
<keyword evidence="4" id="KW-0812">Transmembrane</keyword>
<evidence type="ECO:0000256" key="2">
    <source>
        <dbReference type="ARBA" id="ARBA00022676"/>
    </source>
</evidence>
<keyword evidence="7" id="KW-1185">Reference proteome</keyword>
<evidence type="ECO:0000256" key="1">
    <source>
        <dbReference type="ARBA" id="ARBA00006739"/>
    </source>
</evidence>
<sequence length="302" mass="34116">MLSLSSTDKHILHCILLLSVIVVFECLSGGLKLWYTDADTVPIDPFVAYGWWTAAGLYLFRVLALLSLPQVMCNFLGLTLYDAFASKVSLRGTPLLAPFLCVRTVTRGDYPDLIRHNVNRNLNTCLAVGLENFIVEVVTDRAVGLPKNPRIREVVVPASYRTKSGAMFKARALQYCLEDENNILGDNDWVVHLDEETIMTENAVRGILNFVVNNKHEFGQGLITYANEDVVNWWTTLADSFRVADDMGKLRFQFYMFHRPLFSWKGSYVVTKLSAERSVSFDHGLDGSVAEDCYFSMIAYKN</sequence>
<dbReference type="FunFam" id="3.90.550.10:FF:000175">
    <property type="entry name" value="Beta-1,4-mannosyltransferase bre-3"/>
    <property type="match status" value="1"/>
</dbReference>
<feature type="non-terminal residue" evidence="6">
    <location>
        <position position="302"/>
    </location>
</feature>
<dbReference type="PANTHER" id="PTHR16779:SF1">
    <property type="entry name" value="BETA-1,4-MANNOSYLTRANSFERASE EGH"/>
    <property type="match status" value="1"/>
</dbReference>
<dbReference type="InterPro" id="IPR001173">
    <property type="entry name" value="Glyco_trans_2-like"/>
</dbReference>
<organism evidence="6">
    <name type="scientific">Oppiella nova</name>
    <dbReference type="NCBI Taxonomy" id="334625"/>
    <lineage>
        <taxon>Eukaryota</taxon>
        <taxon>Metazoa</taxon>
        <taxon>Ecdysozoa</taxon>
        <taxon>Arthropoda</taxon>
        <taxon>Chelicerata</taxon>
        <taxon>Arachnida</taxon>
        <taxon>Acari</taxon>
        <taxon>Acariformes</taxon>
        <taxon>Sarcoptiformes</taxon>
        <taxon>Oribatida</taxon>
        <taxon>Brachypylina</taxon>
        <taxon>Oppioidea</taxon>
        <taxon>Oppiidae</taxon>
        <taxon>Oppiella</taxon>
    </lineage>
</organism>
<proteinExistence type="inferred from homology"/>
<accession>A0A7R9MKL3</accession>
<evidence type="ECO:0000313" key="6">
    <source>
        <dbReference type="EMBL" id="CAD7661980.1"/>
    </source>
</evidence>
<evidence type="ECO:0000256" key="4">
    <source>
        <dbReference type="SAM" id="Phobius"/>
    </source>
</evidence>
<dbReference type="PANTHER" id="PTHR16779">
    <property type="entry name" value="BETA-1,4-MANNOSYLTRANSFERASE EGH"/>
    <property type="match status" value="1"/>
</dbReference>
<feature type="domain" description="Glycosyltransferase 2-like" evidence="5">
    <location>
        <begin position="189"/>
        <end position="301"/>
    </location>
</feature>
<dbReference type="Proteomes" id="UP000728032">
    <property type="component" value="Unassembled WGS sequence"/>
</dbReference>
<reference evidence="6" key="1">
    <citation type="submission" date="2020-11" db="EMBL/GenBank/DDBJ databases">
        <authorList>
            <person name="Tran Van P."/>
        </authorList>
    </citation>
    <scope>NUCLEOTIDE SEQUENCE</scope>
</reference>
<dbReference type="EMBL" id="CAJPVJ010025778">
    <property type="protein sequence ID" value="CAG2179116.1"/>
    <property type="molecule type" value="Genomic_DNA"/>
</dbReference>
<feature type="transmembrane region" description="Helical" evidence="4">
    <location>
        <begin position="12"/>
        <end position="35"/>
    </location>
</feature>
<evidence type="ECO:0000313" key="7">
    <source>
        <dbReference type="Proteomes" id="UP000728032"/>
    </source>
</evidence>
<name>A0A7R9MKL3_9ACAR</name>
<gene>
    <name evidence="6" type="ORF">ONB1V03_LOCUS18540</name>
</gene>
<dbReference type="GO" id="GO:0005737">
    <property type="term" value="C:cytoplasm"/>
    <property type="evidence" value="ECO:0007669"/>
    <property type="project" value="TreeGrafter"/>
</dbReference>
<dbReference type="OrthoDB" id="3971593at2759"/>
<keyword evidence="3" id="KW-0808">Transferase</keyword>
<dbReference type="Pfam" id="PF13632">
    <property type="entry name" value="Glyco_trans_2_3"/>
    <property type="match status" value="1"/>
</dbReference>